<dbReference type="AlphaFoldDB" id="A0A5Q2TLA0"/>
<dbReference type="RefSeq" id="WP_153791498.1">
    <property type="nucleotide sequence ID" value="NZ_CP045915.1"/>
</dbReference>
<dbReference type="Proteomes" id="UP000339690">
    <property type="component" value="Chromosome"/>
</dbReference>
<proteinExistence type="predicted"/>
<reference evidence="1 2" key="1">
    <citation type="submission" date="2019-11" db="EMBL/GenBank/DDBJ databases">
        <title>Gracilibacillus salitolerans sp. nov., a moderate halophile isolated from a saline soil in northwest China.</title>
        <authorList>
            <person name="Gan L."/>
        </authorList>
    </citation>
    <scope>NUCLEOTIDE SEQUENCE [LARGE SCALE GENOMIC DNA]</scope>
    <source>
        <strain evidence="1 2">SCU50</strain>
    </source>
</reference>
<gene>
    <name evidence="1" type="ORF">GI584_13160</name>
</gene>
<keyword evidence="2" id="KW-1185">Reference proteome</keyword>
<accession>A0A5Q2TLA0</accession>
<name>A0A5Q2TLA0_9BACI</name>
<evidence type="ECO:0000313" key="2">
    <source>
        <dbReference type="Proteomes" id="UP000339690"/>
    </source>
</evidence>
<evidence type="ECO:0000313" key="1">
    <source>
        <dbReference type="EMBL" id="QGH34931.1"/>
    </source>
</evidence>
<protein>
    <submittedName>
        <fullName evidence="1">Uncharacterized protein</fullName>
    </submittedName>
</protein>
<dbReference type="KEGG" id="grc:GI584_13160"/>
<sequence>MKVTKVFFFLTALVSIVFVFRNSITRVITTVPVLRKWGVRIAMSIPFIRHKMIGSMFK</sequence>
<dbReference type="EMBL" id="CP045915">
    <property type="protein sequence ID" value="QGH34931.1"/>
    <property type="molecule type" value="Genomic_DNA"/>
</dbReference>
<organism evidence="1 2">
    <name type="scientific">Gracilibacillus salitolerans</name>
    <dbReference type="NCBI Taxonomy" id="2663022"/>
    <lineage>
        <taxon>Bacteria</taxon>
        <taxon>Bacillati</taxon>
        <taxon>Bacillota</taxon>
        <taxon>Bacilli</taxon>
        <taxon>Bacillales</taxon>
        <taxon>Bacillaceae</taxon>
        <taxon>Gracilibacillus</taxon>
    </lineage>
</organism>